<organism evidence="1">
    <name type="scientific">Klebsiella pneumoniae subsp. pneumoniae</name>
    <dbReference type="NCBI Taxonomy" id="72407"/>
    <lineage>
        <taxon>Bacteria</taxon>
        <taxon>Pseudomonadati</taxon>
        <taxon>Pseudomonadota</taxon>
        <taxon>Gammaproteobacteria</taxon>
        <taxon>Enterobacterales</taxon>
        <taxon>Enterobacteriaceae</taxon>
        <taxon>Klebsiella/Raoultella group</taxon>
        <taxon>Klebsiella</taxon>
        <taxon>Klebsiella pneumoniae complex</taxon>
    </lineage>
</organism>
<proteinExistence type="predicted"/>
<dbReference type="AlphaFoldDB" id="A0A8F7KSZ5"/>
<accession>A0A8F7KSZ5</accession>
<keyword evidence="1" id="KW-0614">Plasmid</keyword>
<reference evidence="1" key="1">
    <citation type="journal article" date="2021" name="Antibiotics">
        <title>Emergence of Hybrid Resistance and Virulence Plasmids Harboring New Delhi Metallo-beta-Lactamase in Klebsiella pneumoniae in Russia.</title>
        <authorList>
            <person name="Starkova P."/>
            <person name="Lazareva I."/>
            <person name="Avdeeva A."/>
            <person name="Sulian O."/>
            <person name="Likholetova D."/>
            <person name="Ageevets V."/>
            <person name="Lebedeva M."/>
            <person name="Gostev V."/>
            <person name="Sopova J."/>
            <person name="Sidorenko S."/>
        </authorList>
    </citation>
    <scope>NUCLEOTIDE SEQUENCE</scope>
    <source>
        <plasmid evidence="1">phvKpST395_NDM-1_2512</plasmid>
    </source>
</reference>
<dbReference type="EMBL" id="MW911670">
    <property type="protein sequence ID" value="QXV90998.1"/>
    <property type="molecule type" value="Genomic_DNA"/>
</dbReference>
<protein>
    <submittedName>
        <fullName evidence="1">Uncharacterized protein</fullName>
    </submittedName>
</protein>
<evidence type="ECO:0000313" key="1">
    <source>
        <dbReference type="EMBL" id="QXV90998.1"/>
    </source>
</evidence>
<geneLocation type="plasmid" evidence="1">
    <name>phvKpST395_NDM-1_2512</name>
</geneLocation>
<sequence length="38" mass="4757">MITRRRETGQVIIYIKYGLTFLHLIIRRRWSVKRKLIK</sequence>
<name>A0A8F7KSZ5_KLEPN</name>